<dbReference type="EMBL" id="BAAANN010000059">
    <property type="protein sequence ID" value="GAA1991373.1"/>
    <property type="molecule type" value="Genomic_DNA"/>
</dbReference>
<evidence type="ECO:0000313" key="2">
    <source>
        <dbReference type="Proteomes" id="UP001501116"/>
    </source>
</evidence>
<dbReference type="InterPro" id="IPR011990">
    <property type="entry name" value="TPR-like_helical_dom_sf"/>
</dbReference>
<name>A0ABN2SRS0_9PSEU</name>
<sequence length="77" mass="8839">MRPWPPRLRYLDQALEVNRVAGNRWGEAWTLASRGKALCDRGQLDAARAHWREALAIFDQLGDPRSAEIRSYLNHAP</sequence>
<proteinExistence type="predicted"/>
<comment type="caution">
    <text evidence="1">The sequence shown here is derived from an EMBL/GenBank/DDBJ whole genome shotgun (WGS) entry which is preliminary data.</text>
</comment>
<dbReference type="Gene3D" id="1.25.40.10">
    <property type="entry name" value="Tetratricopeptide repeat domain"/>
    <property type="match status" value="1"/>
</dbReference>
<keyword evidence="2" id="KW-1185">Reference proteome</keyword>
<dbReference type="Proteomes" id="UP001501116">
    <property type="component" value="Unassembled WGS sequence"/>
</dbReference>
<accession>A0ABN2SRS0</accession>
<protein>
    <recommendedName>
        <fullName evidence="3">Tetratricopeptide repeat protein</fullName>
    </recommendedName>
</protein>
<dbReference type="SUPFAM" id="SSF48452">
    <property type="entry name" value="TPR-like"/>
    <property type="match status" value="1"/>
</dbReference>
<evidence type="ECO:0008006" key="3">
    <source>
        <dbReference type="Google" id="ProtNLM"/>
    </source>
</evidence>
<evidence type="ECO:0000313" key="1">
    <source>
        <dbReference type="EMBL" id="GAA1991373.1"/>
    </source>
</evidence>
<reference evidence="1 2" key="1">
    <citation type="journal article" date="2019" name="Int. J. Syst. Evol. Microbiol.">
        <title>The Global Catalogue of Microorganisms (GCM) 10K type strain sequencing project: providing services to taxonomists for standard genome sequencing and annotation.</title>
        <authorList>
            <consortium name="The Broad Institute Genomics Platform"/>
            <consortium name="The Broad Institute Genome Sequencing Center for Infectious Disease"/>
            <person name="Wu L."/>
            <person name="Ma J."/>
        </authorList>
    </citation>
    <scope>NUCLEOTIDE SEQUENCE [LARGE SCALE GENOMIC DNA]</scope>
    <source>
        <strain evidence="1 2">JCM 14545</strain>
    </source>
</reference>
<organism evidence="1 2">
    <name type="scientific">Amycolatopsis minnesotensis</name>
    <dbReference type="NCBI Taxonomy" id="337894"/>
    <lineage>
        <taxon>Bacteria</taxon>
        <taxon>Bacillati</taxon>
        <taxon>Actinomycetota</taxon>
        <taxon>Actinomycetes</taxon>
        <taxon>Pseudonocardiales</taxon>
        <taxon>Pseudonocardiaceae</taxon>
        <taxon>Amycolatopsis</taxon>
    </lineage>
</organism>
<dbReference type="RefSeq" id="WP_344431286.1">
    <property type="nucleotide sequence ID" value="NZ_BAAANN010000059.1"/>
</dbReference>
<gene>
    <name evidence="1" type="ORF">GCM10009754_82420</name>
</gene>